<dbReference type="GeneID" id="63776669"/>
<dbReference type="EMBL" id="MCFJ01000008">
    <property type="protein sequence ID" value="ORY63301.1"/>
    <property type="molecule type" value="Genomic_DNA"/>
</dbReference>
<gene>
    <name evidence="1" type="ORF">BCR38DRAFT_436452</name>
</gene>
<keyword evidence="2" id="KW-1185">Reference proteome</keyword>
<evidence type="ECO:0000313" key="1">
    <source>
        <dbReference type="EMBL" id="ORY63301.1"/>
    </source>
</evidence>
<proteinExistence type="predicted"/>
<dbReference type="AlphaFoldDB" id="A0A1Y2DVK0"/>
<evidence type="ECO:0000313" key="2">
    <source>
        <dbReference type="Proteomes" id="UP000193689"/>
    </source>
</evidence>
<name>A0A1Y2DVK0_9PEZI</name>
<reference evidence="1 2" key="1">
    <citation type="submission" date="2016-07" db="EMBL/GenBank/DDBJ databases">
        <title>Pervasive Adenine N6-methylation of Active Genes in Fungi.</title>
        <authorList>
            <consortium name="DOE Joint Genome Institute"/>
            <person name="Mondo S.J."/>
            <person name="Dannebaum R.O."/>
            <person name="Kuo R.C."/>
            <person name="Labutti K."/>
            <person name="Haridas S."/>
            <person name="Kuo A."/>
            <person name="Salamov A."/>
            <person name="Ahrendt S.R."/>
            <person name="Lipzen A."/>
            <person name="Sullivan W."/>
            <person name="Andreopoulos W.B."/>
            <person name="Clum A."/>
            <person name="Lindquist E."/>
            <person name="Daum C."/>
            <person name="Ramamoorthy G.K."/>
            <person name="Gryganskyi A."/>
            <person name="Culley D."/>
            <person name="Magnuson J.K."/>
            <person name="James T.Y."/>
            <person name="O'Malley M.A."/>
            <person name="Stajich J.E."/>
            <person name="Spatafora J.W."/>
            <person name="Visel A."/>
            <person name="Grigoriev I.V."/>
        </authorList>
    </citation>
    <scope>NUCLEOTIDE SEQUENCE [LARGE SCALE GENOMIC DNA]</scope>
    <source>
        <strain evidence="1 2">CBS 129021</strain>
    </source>
</reference>
<organism evidence="1 2">
    <name type="scientific">Pseudomassariella vexata</name>
    <dbReference type="NCBI Taxonomy" id="1141098"/>
    <lineage>
        <taxon>Eukaryota</taxon>
        <taxon>Fungi</taxon>
        <taxon>Dikarya</taxon>
        <taxon>Ascomycota</taxon>
        <taxon>Pezizomycotina</taxon>
        <taxon>Sordariomycetes</taxon>
        <taxon>Xylariomycetidae</taxon>
        <taxon>Amphisphaeriales</taxon>
        <taxon>Pseudomassariaceae</taxon>
        <taxon>Pseudomassariella</taxon>
    </lineage>
</organism>
<dbReference type="OrthoDB" id="2544694at2759"/>
<comment type="caution">
    <text evidence="1">The sequence shown here is derived from an EMBL/GenBank/DDBJ whole genome shotgun (WGS) entry which is preliminary data.</text>
</comment>
<dbReference type="Pfam" id="PF11578">
    <property type="entry name" value="DUF3237"/>
    <property type="match status" value="1"/>
</dbReference>
<dbReference type="RefSeq" id="XP_040714958.1">
    <property type="nucleotide sequence ID" value="XM_040860457.1"/>
</dbReference>
<dbReference type="Proteomes" id="UP000193689">
    <property type="component" value="Unassembled WGS sequence"/>
</dbReference>
<protein>
    <submittedName>
        <fullName evidence="1">Uncharacterized protein</fullName>
    </submittedName>
</protein>
<sequence>MVQCGFNQLAPALFFNLRIFSLYPIGELPNGQIWSNGNSVGTLTSVAGSDLSINATTLHMDDFTVMNSKNGPYELSARGMLKTDDGHFIGVTGTGPLSNTPHVQAIIANETGATPTAWGELKTLTAWSFQASGKYAALTESVFFANIRLLPSDDAEVSAYAQYRLSKVLAGPVCESAVEDELSVAENEYTLGEL</sequence>
<dbReference type="InParanoid" id="A0A1Y2DVK0"/>
<accession>A0A1Y2DVK0</accession>
<dbReference type="Gene3D" id="2.40.160.20">
    <property type="match status" value="1"/>
</dbReference>